<sequence length="38" mass="4089">LFGSLVDGGQVTVALDKEKNELTYGFQSAQKHKAEAAH</sequence>
<comment type="caution">
    <text evidence="2">The sequence shown here is derived from an EMBL/GenBank/DDBJ whole genome shotgun (WGS) entry which is preliminary data.</text>
</comment>
<gene>
    <name evidence="1" type="ORF">GQA06_24795</name>
    <name evidence="2" type="ORF">GQA06_25615</name>
</gene>
<keyword evidence="2" id="KW-0378">Hydrolase</keyword>
<name>A0A6D0IKA3_ECOLX</name>
<keyword evidence="2" id="KW-0645">Protease</keyword>
<organism evidence="2 3">
    <name type="scientific">Escherichia coli</name>
    <dbReference type="NCBI Taxonomy" id="562"/>
    <lineage>
        <taxon>Bacteria</taxon>
        <taxon>Pseudomonadati</taxon>
        <taxon>Pseudomonadota</taxon>
        <taxon>Gammaproteobacteria</taxon>
        <taxon>Enterobacterales</taxon>
        <taxon>Enterobacteriaceae</taxon>
        <taxon>Escherichia</taxon>
    </lineage>
</organism>
<evidence type="ECO:0000313" key="2">
    <source>
        <dbReference type="EMBL" id="MWR17151.1"/>
    </source>
</evidence>
<dbReference type="EMBL" id="WTQJ01001393">
    <property type="protein sequence ID" value="MWR16990.1"/>
    <property type="molecule type" value="Genomic_DNA"/>
</dbReference>
<evidence type="ECO:0000313" key="1">
    <source>
        <dbReference type="EMBL" id="MWR16990.1"/>
    </source>
</evidence>
<evidence type="ECO:0000313" key="3">
    <source>
        <dbReference type="Proteomes" id="UP000430387"/>
    </source>
</evidence>
<feature type="non-terminal residue" evidence="2">
    <location>
        <position position="1"/>
    </location>
</feature>
<dbReference type="Proteomes" id="UP000430387">
    <property type="component" value="Unassembled WGS sequence"/>
</dbReference>
<dbReference type="AlphaFoldDB" id="A0A6D0IKA3"/>
<accession>A0A6D0IKA3</accession>
<dbReference type="EMBL" id="WTQJ01001498">
    <property type="protein sequence ID" value="MWR17151.1"/>
    <property type="molecule type" value="Genomic_DNA"/>
</dbReference>
<proteinExistence type="predicted"/>
<protein>
    <submittedName>
        <fullName evidence="2">Clp protease</fullName>
    </submittedName>
</protein>
<dbReference type="GO" id="GO:0008233">
    <property type="term" value="F:peptidase activity"/>
    <property type="evidence" value="ECO:0007669"/>
    <property type="project" value="UniProtKB-KW"/>
</dbReference>
<reference evidence="2 3" key="1">
    <citation type="submission" date="2019-12" db="EMBL/GenBank/DDBJ databases">
        <title>Enteriobacteria Tanzani isolates_8377-8380.</title>
        <authorList>
            <person name="Subbiah M."/>
            <person name="Call D."/>
        </authorList>
    </citation>
    <scope>NUCLEOTIDE SEQUENCE [LARGE SCALE GENOMIC DNA]</scope>
    <source>
        <strain evidence="2 3">8380wG1</strain>
    </source>
</reference>
<dbReference type="RefSeq" id="WP_244572453.1">
    <property type="nucleotide sequence ID" value="NZ_NLPK01000100.1"/>
</dbReference>
<dbReference type="GO" id="GO:0006508">
    <property type="term" value="P:proteolysis"/>
    <property type="evidence" value="ECO:0007669"/>
    <property type="project" value="UniProtKB-KW"/>
</dbReference>